<evidence type="ECO:0000313" key="4">
    <source>
        <dbReference type="Proteomes" id="UP000324285"/>
    </source>
</evidence>
<dbReference type="InterPro" id="IPR029069">
    <property type="entry name" value="HotDog_dom_sf"/>
</dbReference>
<dbReference type="OrthoDB" id="9787658at2"/>
<dbReference type="SUPFAM" id="SSF56801">
    <property type="entry name" value="Acetyl-CoA synthetase-like"/>
    <property type="match status" value="1"/>
</dbReference>
<dbReference type="Pfam" id="PF00501">
    <property type="entry name" value="AMP-binding"/>
    <property type="match status" value="1"/>
</dbReference>
<protein>
    <submittedName>
        <fullName evidence="3">Acyl-CoA synthetase</fullName>
    </submittedName>
</protein>
<dbReference type="Gene3D" id="3.30.300.30">
    <property type="match status" value="1"/>
</dbReference>
<proteinExistence type="predicted"/>
<sequence>MNYLALTGSPWQRAVGESNSQPTDWCSAQTLAPRIAAWRSWLSSQAGGRWLLFQTDPMEFTAALLALWESGRSAVLPGDNKPATLRRLGNMVDGIIPPYPALASVQAPLSQDATRQQHATPAPLPLQAQREAVVLYTSGSTGEPVMQPKRFQQLEDELDQHAKLWPLEGCAVVSQVSHQHIYGLLAGILHPLCHGVPFSARDSRYPETLAERLMDAQKARLAAVVVSSPAQLSRLPEHLHWPAIIRRVFSSGAPLSEADALRSEQLLQAPVIEIYGSTETGGVAWRRQQQSACWTAFPCVDWRIEQGKLQVRSTFLEHPEHWWLQSDRAAPLDDGFHLLGRADRVAKVGGKRISLTQIENCLSLQEGIRTARCLPLAERDGRLAIVVAMEPESIPRDHEMRRGLVERLRNILDDELDNVAIPRYWRFVEVLPVNSQGKHDNALLSRCFADLDDDRQPRWLGEVSGSAGIVVIHLEVPSRLRYLAGHFPRLPLVPGVVLVQWAIELATEHFGDIGTFCAIERVKFQKILRPGLRFSLHLERRDDGIAFHYDSHHGRHASGRVVFTQDAPHD</sequence>
<evidence type="ECO:0000313" key="3">
    <source>
        <dbReference type="EMBL" id="QEM80533.1"/>
    </source>
</evidence>
<dbReference type="SUPFAM" id="SSF54637">
    <property type="entry name" value="Thioesterase/thiol ester dehydrase-isomerase"/>
    <property type="match status" value="1"/>
</dbReference>
<dbReference type="InterPro" id="IPR045851">
    <property type="entry name" value="AMP-bd_C_sf"/>
</dbReference>
<dbReference type="PANTHER" id="PTHR43767:SF1">
    <property type="entry name" value="NONRIBOSOMAL PEPTIDE SYNTHASE PES1 (EUROFUNG)-RELATED"/>
    <property type="match status" value="1"/>
</dbReference>
<dbReference type="InterPro" id="IPR054545">
    <property type="entry name" value="ApeI-like"/>
</dbReference>
<dbReference type="InterPro" id="IPR000873">
    <property type="entry name" value="AMP-dep_synth/lig_dom"/>
</dbReference>
<dbReference type="Pfam" id="PF22818">
    <property type="entry name" value="ApeI-like"/>
    <property type="match status" value="1"/>
</dbReference>
<dbReference type="InterPro" id="IPR042099">
    <property type="entry name" value="ANL_N_sf"/>
</dbReference>
<evidence type="ECO:0000259" key="1">
    <source>
        <dbReference type="Pfam" id="PF00501"/>
    </source>
</evidence>
<feature type="domain" description="AMP-dependent synthetase/ligase" evidence="1">
    <location>
        <begin position="109"/>
        <end position="304"/>
    </location>
</feature>
<reference evidence="3" key="1">
    <citation type="submission" date="2021-02" db="EMBL/GenBank/DDBJ databases">
        <title>Strain Y2R2, a novel species of the genus Halomonas.</title>
        <authorList>
            <person name="Huang H."/>
        </authorList>
    </citation>
    <scope>NUCLEOTIDE SEQUENCE</scope>
    <source>
        <strain evidence="3">Y2R2</strain>
    </source>
</reference>
<keyword evidence="4" id="KW-1185">Reference proteome</keyword>
<evidence type="ECO:0000259" key="2">
    <source>
        <dbReference type="Pfam" id="PF22818"/>
    </source>
</evidence>
<dbReference type="PANTHER" id="PTHR43767">
    <property type="entry name" value="LONG-CHAIN-FATTY-ACID--COA LIGASE"/>
    <property type="match status" value="1"/>
</dbReference>
<gene>
    <name evidence="3" type="ORF">E4T21_02390</name>
</gene>
<dbReference type="KEGG" id="hbh:E4T21_02390"/>
<organism evidence="3 4">
    <name type="scientific">Halomonas binhaiensis</name>
    <dbReference type="NCBI Taxonomy" id="2562282"/>
    <lineage>
        <taxon>Bacteria</taxon>
        <taxon>Pseudomonadati</taxon>
        <taxon>Pseudomonadota</taxon>
        <taxon>Gammaproteobacteria</taxon>
        <taxon>Oceanospirillales</taxon>
        <taxon>Halomonadaceae</taxon>
        <taxon>Halomonas</taxon>
    </lineage>
</organism>
<dbReference type="GO" id="GO:0016878">
    <property type="term" value="F:acid-thiol ligase activity"/>
    <property type="evidence" value="ECO:0007669"/>
    <property type="project" value="UniProtKB-ARBA"/>
</dbReference>
<dbReference type="EMBL" id="CP038437">
    <property type="protein sequence ID" value="QEM80533.1"/>
    <property type="molecule type" value="Genomic_DNA"/>
</dbReference>
<dbReference type="InterPro" id="IPR050237">
    <property type="entry name" value="ATP-dep_AMP-bd_enzyme"/>
</dbReference>
<accession>A0A5C1NCZ7</accession>
<name>A0A5C1NCZ7_9GAMM</name>
<dbReference type="RefSeq" id="WP_149283191.1">
    <property type="nucleotide sequence ID" value="NZ_CP038437.2"/>
</dbReference>
<dbReference type="Gene3D" id="3.10.129.10">
    <property type="entry name" value="Hotdog Thioesterase"/>
    <property type="match status" value="1"/>
</dbReference>
<feature type="domain" description="ApeI dehydratase-like" evidence="2">
    <location>
        <begin position="470"/>
        <end position="560"/>
    </location>
</feature>
<dbReference type="Gene3D" id="3.40.50.12780">
    <property type="entry name" value="N-terminal domain of ligase-like"/>
    <property type="match status" value="1"/>
</dbReference>
<dbReference type="Proteomes" id="UP000324285">
    <property type="component" value="Chromosome"/>
</dbReference>
<dbReference type="AlphaFoldDB" id="A0A5C1NCZ7"/>